<proteinExistence type="predicted"/>
<keyword evidence="2" id="KW-1185">Reference proteome</keyword>
<reference evidence="1 2" key="1">
    <citation type="journal article" date="2019" name="Nat. Plants">
        <title>Genome sequencing of Musa balbisiana reveals subgenome evolution and function divergence in polyploid bananas.</title>
        <authorList>
            <person name="Yao X."/>
        </authorList>
    </citation>
    <scope>NUCLEOTIDE SEQUENCE [LARGE SCALE GENOMIC DNA]</scope>
    <source>
        <strain evidence="2">cv. DH-PKW</strain>
        <tissue evidence="1">Leaves</tissue>
    </source>
</reference>
<sequence>MGSSPPNSSSSSAVEEIVRREVLDWDDEVAATARFKAFSGQRSDWEPRFVFWRDLILKVARHLGVCTVRSSEVSDSHEFAPHRFWNSCASR</sequence>
<accession>A0A4S8K3U6</accession>
<dbReference type="EMBL" id="PYDT01000002">
    <property type="protein sequence ID" value="THU69462.1"/>
    <property type="molecule type" value="Genomic_DNA"/>
</dbReference>
<gene>
    <name evidence="1" type="ORF">C4D60_Mb08t14660</name>
</gene>
<evidence type="ECO:0000313" key="1">
    <source>
        <dbReference type="EMBL" id="THU69462.1"/>
    </source>
</evidence>
<dbReference type="Pfam" id="PF25880">
    <property type="entry name" value="WHD_CHMP7_1st"/>
    <property type="match status" value="1"/>
</dbReference>
<organism evidence="1 2">
    <name type="scientific">Musa balbisiana</name>
    <name type="common">Banana</name>
    <dbReference type="NCBI Taxonomy" id="52838"/>
    <lineage>
        <taxon>Eukaryota</taxon>
        <taxon>Viridiplantae</taxon>
        <taxon>Streptophyta</taxon>
        <taxon>Embryophyta</taxon>
        <taxon>Tracheophyta</taxon>
        <taxon>Spermatophyta</taxon>
        <taxon>Magnoliopsida</taxon>
        <taxon>Liliopsida</taxon>
        <taxon>Zingiberales</taxon>
        <taxon>Musaceae</taxon>
        <taxon>Musa</taxon>
    </lineage>
</organism>
<dbReference type="STRING" id="52838.A0A4S8K3U6"/>
<comment type="caution">
    <text evidence="1">The sequence shown here is derived from an EMBL/GenBank/DDBJ whole genome shotgun (WGS) entry which is preliminary data.</text>
</comment>
<evidence type="ECO:0000313" key="2">
    <source>
        <dbReference type="Proteomes" id="UP000317650"/>
    </source>
</evidence>
<dbReference type="AlphaFoldDB" id="A0A4S8K3U6"/>
<dbReference type="Proteomes" id="UP000317650">
    <property type="component" value="Chromosome 8"/>
</dbReference>
<protein>
    <submittedName>
        <fullName evidence="1">Uncharacterized protein</fullName>
    </submittedName>
</protein>
<name>A0A4S8K3U6_MUSBA</name>